<reference evidence="3" key="1">
    <citation type="journal article" date="2019" name="Int. J. Syst. Evol. Microbiol.">
        <title>The Global Catalogue of Microorganisms (GCM) 10K type strain sequencing project: providing services to taxonomists for standard genome sequencing and annotation.</title>
        <authorList>
            <consortium name="The Broad Institute Genomics Platform"/>
            <consortium name="The Broad Institute Genome Sequencing Center for Infectious Disease"/>
            <person name="Wu L."/>
            <person name="Ma J."/>
        </authorList>
    </citation>
    <scope>NUCLEOTIDE SEQUENCE [LARGE SCALE GENOMIC DNA]</scope>
    <source>
        <strain evidence="3">CCUG 56331</strain>
    </source>
</reference>
<accession>A0ABW0R8M2</accession>
<organism evidence="2 3">
    <name type="scientific">Ureibacillus suwonensis</name>
    <dbReference type="NCBI Taxonomy" id="313007"/>
    <lineage>
        <taxon>Bacteria</taxon>
        <taxon>Bacillati</taxon>
        <taxon>Bacillota</taxon>
        <taxon>Bacilli</taxon>
        <taxon>Bacillales</taxon>
        <taxon>Caryophanaceae</taxon>
        <taxon>Ureibacillus</taxon>
    </lineage>
</organism>
<comment type="caution">
    <text evidence="2">The sequence shown here is derived from an EMBL/GenBank/DDBJ whole genome shotgun (WGS) entry which is preliminary data.</text>
</comment>
<dbReference type="EMBL" id="JBHSNQ010000048">
    <property type="protein sequence ID" value="MFC5541024.1"/>
    <property type="molecule type" value="Genomic_DNA"/>
</dbReference>
<name>A0ABW0R8M2_9BACL</name>
<feature type="domain" description="YpoC-like" evidence="1">
    <location>
        <begin position="12"/>
        <end position="117"/>
    </location>
</feature>
<evidence type="ECO:0000259" key="1">
    <source>
        <dbReference type="Pfam" id="PF21747"/>
    </source>
</evidence>
<gene>
    <name evidence="2" type="ORF">ACFPOH_04445</name>
</gene>
<dbReference type="InterPro" id="IPR048427">
    <property type="entry name" value="YpoC"/>
</dbReference>
<evidence type="ECO:0000313" key="3">
    <source>
        <dbReference type="Proteomes" id="UP001595978"/>
    </source>
</evidence>
<dbReference type="RefSeq" id="WP_342469654.1">
    <property type="nucleotide sequence ID" value="NZ_JBHSNQ010000048.1"/>
</dbReference>
<keyword evidence="3" id="KW-1185">Reference proteome</keyword>
<sequence length="117" mass="14063">MIRVRKEAIQKDRIEPYFEQWENLSKEIYAAHDERDSKKAKNLMEQGIALFEELMVNTSDTDVEELLVHEEYEGMPLNGMERFQFIKSRPGQYACYVQLDELFKEVKKRFARLRVQK</sequence>
<dbReference type="Pfam" id="PF21747">
    <property type="entry name" value="YpoC"/>
    <property type="match status" value="1"/>
</dbReference>
<dbReference type="Proteomes" id="UP001595978">
    <property type="component" value="Unassembled WGS sequence"/>
</dbReference>
<evidence type="ECO:0000313" key="2">
    <source>
        <dbReference type="EMBL" id="MFC5541024.1"/>
    </source>
</evidence>
<proteinExistence type="predicted"/>
<protein>
    <submittedName>
        <fullName evidence="2">YpoC family protein</fullName>
    </submittedName>
</protein>